<reference evidence="1" key="1">
    <citation type="submission" date="2023-06" db="EMBL/GenBank/DDBJ databases">
        <title>Gycomyces niveus sp.nov., a novel actinomycete isolated from soil in Shouguang.</title>
        <authorList>
            <person name="Yang X."/>
            <person name="Zhao J."/>
        </authorList>
    </citation>
    <scope>NUCLEOTIDE SEQUENCE</scope>
    <source>
        <strain evidence="1">NEAU C2</strain>
    </source>
</reference>
<keyword evidence="2" id="KW-1185">Reference proteome</keyword>
<dbReference type="RefSeq" id="WP_289959743.1">
    <property type="nucleotide sequence ID" value="NZ_JAUEMJ010000011.1"/>
</dbReference>
<evidence type="ECO:0000313" key="2">
    <source>
        <dbReference type="Proteomes" id="UP001171902"/>
    </source>
</evidence>
<name>A0ABT7YXW0_9ACTN</name>
<organism evidence="1 2">
    <name type="scientific">Glycomyces tritici</name>
    <dbReference type="NCBI Taxonomy" id="2665176"/>
    <lineage>
        <taxon>Bacteria</taxon>
        <taxon>Bacillati</taxon>
        <taxon>Actinomycetota</taxon>
        <taxon>Actinomycetes</taxon>
        <taxon>Glycomycetales</taxon>
        <taxon>Glycomycetaceae</taxon>
        <taxon>Glycomyces</taxon>
    </lineage>
</organism>
<dbReference type="EMBL" id="JAUEMJ010000011">
    <property type="protein sequence ID" value="MDN3243184.1"/>
    <property type="molecule type" value="Genomic_DNA"/>
</dbReference>
<comment type="caution">
    <text evidence="1">The sequence shown here is derived from an EMBL/GenBank/DDBJ whole genome shotgun (WGS) entry which is preliminary data.</text>
</comment>
<protein>
    <recommendedName>
        <fullName evidence="3">Tim44-like domain-containing protein</fullName>
    </recommendedName>
</protein>
<accession>A0ABT7YXW0</accession>
<proteinExistence type="predicted"/>
<dbReference type="Proteomes" id="UP001171902">
    <property type="component" value="Unassembled WGS sequence"/>
</dbReference>
<evidence type="ECO:0000313" key="1">
    <source>
        <dbReference type="EMBL" id="MDN3243184.1"/>
    </source>
</evidence>
<gene>
    <name evidence="1" type="ORF">QWI33_25910</name>
</gene>
<evidence type="ECO:0008006" key="3">
    <source>
        <dbReference type="Google" id="ProtNLM"/>
    </source>
</evidence>
<sequence length="152" mass="16789">MYFSWKSSRASEASAEAAVQSAGAANISAGAAVRSADAAEKSAHVDQELLQIELRDRAAAEEELRRRPWSFEGITRRIFEATFNGEVAVDVHFKVINARLVQQRRDSNDGPIQNGEVFQLTVIPAMGFDNRIWVFWRETGGDGSGRSQAFSI</sequence>